<dbReference type="PROSITE" id="PS50970">
    <property type="entry name" value="HCY"/>
    <property type="match status" value="1"/>
</dbReference>
<feature type="binding site" evidence="3">
    <location>
        <position position="274"/>
    </location>
    <ligand>
        <name>Zn(2+)</name>
        <dbReference type="ChEBI" id="CHEBI:29105"/>
    </ligand>
</feature>
<dbReference type="PANTHER" id="PTHR11103">
    <property type="entry name" value="SLR1189 PROTEIN"/>
    <property type="match status" value="1"/>
</dbReference>
<sequence>MGRELQRIGAPFQQPEWSAQALIEAPESVSQVHRRFIEVGANIITTNTYAVVPFHIGEKRFNEQGADLIKLAAKLARESINQDEQVLVAGCIPPVLGSYRPDLFSVEKAQPLLEPLIENQQPYVDIWLAETISSIAEAAMIKARTASTEKTTWIAFTIKDEITTESTLRSGESVYDAVSQIAGQHVSAILFNCSRLEVMQNALLNAHQALLDKGLDEEIQLGVYANNFLPIGDLHEANDNSGVSEIRADVPPLRYAEFASTWFNAGATIIGGCCGVSPDHIKVLAQLKSLNGGR</sequence>
<proteinExistence type="predicted"/>
<dbReference type="Gene3D" id="3.20.20.330">
    <property type="entry name" value="Homocysteine-binding-like domain"/>
    <property type="match status" value="1"/>
</dbReference>
<dbReference type="EMBL" id="BSPQ01000016">
    <property type="protein sequence ID" value="GLS92015.1"/>
    <property type="molecule type" value="Genomic_DNA"/>
</dbReference>
<dbReference type="Pfam" id="PF02574">
    <property type="entry name" value="S-methyl_trans"/>
    <property type="match status" value="1"/>
</dbReference>
<dbReference type="PANTHER" id="PTHR11103:SF18">
    <property type="entry name" value="SLR1189 PROTEIN"/>
    <property type="match status" value="1"/>
</dbReference>
<gene>
    <name evidence="5" type="ORF">GCM10007916_30850</name>
</gene>
<name>A0ABQ6E484_9GAMM</name>
<evidence type="ECO:0000259" key="4">
    <source>
        <dbReference type="PROSITE" id="PS50970"/>
    </source>
</evidence>
<reference evidence="6" key="1">
    <citation type="journal article" date="2019" name="Int. J. Syst. Evol. Microbiol.">
        <title>The Global Catalogue of Microorganisms (GCM) 10K type strain sequencing project: providing services to taxonomists for standard genome sequencing and annotation.</title>
        <authorList>
            <consortium name="The Broad Institute Genomics Platform"/>
            <consortium name="The Broad Institute Genome Sequencing Center for Infectious Disease"/>
            <person name="Wu L."/>
            <person name="Ma J."/>
        </authorList>
    </citation>
    <scope>NUCLEOTIDE SEQUENCE [LARGE SCALE GENOMIC DNA]</scope>
    <source>
        <strain evidence="6">NBRC 103166</strain>
    </source>
</reference>
<accession>A0ABQ6E484</accession>
<comment type="cofactor">
    <cofactor evidence="3">
        <name>Zn(2+)</name>
        <dbReference type="ChEBI" id="CHEBI:29105"/>
    </cofactor>
</comment>
<organism evidence="5 6">
    <name type="scientific">Psychromonas marina</name>
    <dbReference type="NCBI Taxonomy" id="88364"/>
    <lineage>
        <taxon>Bacteria</taxon>
        <taxon>Pseudomonadati</taxon>
        <taxon>Pseudomonadota</taxon>
        <taxon>Gammaproteobacteria</taxon>
        <taxon>Alteromonadales</taxon>
        <taxon>Psychromonadaceae</taxon>
        <taxon>Psychromonas</taxon>
    </lineage>
</organism>
<feature type="domain" description="Hcy-binding" evidence="4">
    <location>
        <begin position="1"/>
        <end position="288"/>
    </location>
</feature>
<dbReference type="InterPro" id="IPR036589">
    <property type="entry name" value="HCY_dom_sf"/>
</dbReference>
<dbReference type="Proteomes" id="UP001157353">
    <property type="component" value="Unassembled WGS sequence"/>
</dbReference>
<keyword evidence="3" id="KW-0479">Metal-binding</keyword>
<comment type="caution">
    <text evidence="5">The sequence shown here is derived from an EMBL/GenBank/DDBJ whole genome shotgun (WGS) entry which is preliminary data.</text>
</comment>
<dbReference type="PIRSF" id="PIRSF037505">
    <property type="entry name" value="Betaine_HMT"/>
    <property type="match status" value="1"/>
</dbReference>
<keyword evidence="3" id="KW-0862">Zinc</keyword>
<keyword evidence="6" id="KW-1185">Reference proteome</keyword>
<dbReference type="InterPro" id="IPR003726">
    <property type="entry name" value="HCY_dom"/>
</dbReference>
<feature type="binding site" evidence="3">
    <location>
        <position position="193"/>
    </location>
    <ligand>
        <name>Zn(2+)</name>
        <dbReference type="ChEBI" id="CHEBI:29105"/>
    </ligand>
</feature>
<protein>
    <submittedName>
        <fullName evidence="5">Homocysteine S-methyltransferase</fullName>
    </submittedName>
</protein>
<evidence type="ECO:0000256" key="3">
    <source>
        <dbReference type="PROSITE-ProRule" id="PRU00333"/>
    </source>
</evidence>
<feature type="binding site" evidence="3">
    <location>
        <position position="273"/>
    </location>
    <ligand>
        <name>Zn(2+)</name>
        <dbReference type="ChEBI" id="CHEBI:29105"/>
    </ligand>
</feature>
<evidence type="ECO:0000313" key="5">
    <source>
        <dbReference type="EMBL" id="GLS92015.1"/>
    </source>
</evidence>
<evidence type="ECO:0000313" key="6">
    <source>
        <dbReference type="Proteomes" id="UP001157353"/>
    </source>
</evidence>
<evidence type="ECO:0000256" key="1">
    <source>
        <dbReference type="ARBA" id="ARBA00022603"/>
    </source>
</evidence>
<keyword evidence="2 3" id="KW-0808">Transferase</keyword>
<evidence type="ECO:0000256" key="2">
    <source>
        <dbReference type="ARBA" id="ARBA00022679"/>
    </source>
</evidence>
<keyword evidence="1 3" id="KW-0489">Methyltransferase</keyword>
<dbReference type="SUPFAM" id="SSF82282">
    <property type="entry name" value="Homocysteine S-methyltransferase"/>
    <property type="match status" value="1"/>
</dbReference>
<dbReference type="InterPro" id="IPR017226">
    <property type="entry name" value="BHMT-like"/>
</dbReference>